<comment type="similarity">
    <text evidence="1">Belongs to the type-B carboxylesterase/lipase family.</text>
</comment>
<dbReference type="PROSITE" id="PS00941">
    <property type="entry name" value="CARBOXYLESTERASE_B_2"/>
    <property type="match status" value="1"/>
</dbReference>
<feature type="domain" description="Carboxylesterase type B" evidence="4">
    <location>
        <begin position="240"/>
        <end position="758"/>
    </location>
</feature>
<proteinExistence type="inferred from homology"/>
<reference evidence="5 6" key="1">
    <citation type="submission" date="2024-03" db="EMBL/GenBank/DDBJ databases">
        <title>A high-quality draft genome sequence of Diaporthe vaccinii, a causative agent of upright dieback and viscid rot disease in cranberry plants.</title>
        <authorList>
            <person name="Sarrasin M."/>
            <person name="Lang B.F."/>
            <person name="Burger G."/>
        </authorList>
    </citation>
    <scope>NUCLEOTIDE SEQUENCE [LARGE SCALE GENOMIC DNA]</scope>
    <source>
        <strain evidence="5 6">IS7</strain>
    </source>
</reference>
<organism evidence="5 6">
    <name type="scientific">Diaporthe vaccinii</name>
    <dbReference type="NCBI Taxonomy" id="105482"/>
    <lineage>
        <taxon>Eukaryota</taxon>
        <taxon>Fungi</taxon>
        <taxon>Dikarya</taxon>
        <taxon>Ascomycota</taxon>
        <taxon>Pezizomycotina</taxon>
        <taxon>Sordariomycetes</taxon>
        <taxon>Sordariomycetidae</taxon>
        <taxon>Diaporthales</taxon>
        <taxon>Diaporthaceae</taxon>
        <taxon>Diaporthe</taxon>
        <taxon>Diaporthe eres species complex</taxon>
    </lineage>
</organism>
<evidence type="ECO:0000256" key="1">
    <source>
        <dbReference type="ARBA" id="ARBA00005964"/>
    </source>
</evidence>
<dbReference type="SUPFAM" id="SSF53474">
    <property type="entry name" value="alpha/beta-Hydrolases"/>
    <property type="match status" value="1"/>
</dbReference>
<dbReference type="Gene3D" id="3.40.50.1820">
    <property type="entry name" value="alpha/beta hydrolase"/>
    <property type="match status" value="1"/>
</dbReference>
<dbReference type="InterPro" id="IPR002018">
    <property type="entry name" value="CarbesteraseB"/>
</dbReference>
<protein>
    <recommendedName>
        <fullName evidence="4">Carboxylesterase type B domain-containing protein</fullName>
    </recommendedName>
</protein>
<comment type="caution">
    <text evidence="5">The sequence shown here is derived from an EMBL/GenBank/DDBJ whole genome shotgun (WGS) entry which is preliminary data.</text>
</comment>
<name>A0ABR4F049_9PEZI</name>
<dbReference type="Proteomes" id="UP001600888">
    <property type="component" value="Unassembled WGS sequence"/>
</dbReference>
<evidence type="ECO:0000259" key="4">
    <source>
        <dbReference type="Pfam" id="PF00135"/>
    </source>
</evidence>
<feature type="region of interest" description="Disordered" evidence="3">
    <location>
        <begin position="165"/>
        <end position="189"/>
    </location>
</feature>
<dbReference type="EMBL" id="JBAWTH010000017">
    <property type="protein sequence ID" value="KAL2288073.1"/>
    <property type="molecule type" value="Genomic_DNA"/>
</dbReference>
<gene>
    <name evidence="5" type="ORF">FJTKL_04223</name>
</gene>
<keyword evidence="2" id="KW-0378">Hydrolase</keyword>
<dbReference type="PANTHER" id="PTHR11559">
    <property type="entry name" value="CARBOXYLESTERASE"/>
    <property type="match status" value="1"/>
</dbReference>
<accession>A0ABR4F049</accession>
<dbReference type="InterPro" id="IPR029058">
    <property type="entry name" value="AB_hydrolase_fold"/>
</dbReference>
<sequence length="800" mass="84282">MVTRSFRRTAWSGGAEGLPVLTRKHTTSANRGIPTFCLARPNNRPGVAFYRTRVWGNALGGAEKGHACGSENGAAMLDGPILAGLGGLPAGAMEENEGCGRRHSSFLPSKRQHPGRSHGSCQGAGGQPSLLPRDGWRCSPLTSGDSGAKPGISRLDDALGDIIIKEKPDPGRRGALPPPPPAGPPLSRNKKAASSTIVVKMASLVKTFLAGSLFAFASVHAGVASHRGSSGGSLLRARSSPVVTVKNGSYEGVHSSEYDQDFFLGMRYSQPAERFSLAQPLNSTWNGTKPATTYPVSCVGYGGDNIGYEMSEDCLFLNVIRPAGIHETAELPVAVWIHGGGLYMGGSQDRRYNLSFIVQNSVDLGTPMIGVSINYRVSAFGFLAGSDALEAGIANNGFRDQRLALQWINENVASFGGDPTKVTIWGESSGAESVSAQVLAYNGRDDGLFRAAIGESGFGGVLSRFPGGANNTEAMDALYNLLVSNTSCASTANTSASLDCLRSLPFEEINAALNGTEAAPWPPMLDGDFIADFPVNQLSDGRFPKIPILIGTNTDEGSAFGQGKGPNGTGVNTDDEMRSAVEAILGPDAPTQTGKSLDELADELLALYPNIQAVGVPLLEKFPVIEEGDSIATALGLQFRRTGAFFGDFQFQYLRRRANIAWSKAGLPSYSYEFNVVSTGVPNYIGATHFAEVMFVFDNVLATGYDSSTTVPIADEAPVYAALAKGISKAWVNFVTGLDPNGAGLEIDGVAAWPVYNATLGGGVGQNVFLDTNGSSVAWDSYRAEGINWMIENSLAVFGN</sequence>
<evidence type="ECO:0000256" key="3">
    <source>
        <dbReference type="SAM" id="MobiDB-lite"/>
    </source>
</evidence>
<evidence type="ECO:0000313" key="5">
    <source>
        <dbReference type="EMBL" id="KAL2288073.1"/>
    </source>
</evidence>
<dbReference type="InterPro" id="IPR019819">
    <property type="entry name" value="Carboxylesterase_B_CS"/>
</dbReference>
<evidence type="ECO:0000313" key="6">
    <source>
        <dbReference type="Proteomes" id="UP001600888"/>
    </source>
</evidence>
<feature type="region of interest" description="Disordered" evidence="3">
    <location>
        <begin position="95"/>
        <end position="153"/>
    </location>
</feature>
<keyword evidence="6" id="KW-1185">Reference proteome</keyword>
<evidence type="ECO:0000256" key="2">
    <source>
        <dbReference type="ARBA" id="ARBA00022801"/>
    </source>
</evidence>
<dbReference type="InterPro" id="IPR019826">
    <property type="entry name" value="Carboxylesterase_B_AS"/>
</dbReference>
<dbReference type="InterPro" id="IPR050309">
    <property type="entry name" value="Type-B_Carboxylest/Lipase"/>
</dbReference>
<dbReference type="Pfam" id="PF00135">
    <property type="entry name" value="COesterase"/>
    <property type="match status" value="1"/>
</dbReference>
<dbReference type="PROSITE" id="PS00122">
    <property type="entry name" value="CARBOXYLESTERASE_B_1"/>
    <property type="match status" value="1"/>
</dbReference>